<dbReference type="PANTHER" id="PTHR36694:SF11">
    <property type="entry name" value="LP21121P-RELATED"/>
    <property type="match status" value="1"/>
</dbReference>
<feature type="transmembrane region" description="Helical" evidence="1">
    <location>
        <begin position="92"/>
        <end position="110"/>
    </location>
</feature>
<protein>
    <submittedName>
        <fullName evidence="2">Uncharacterized protein</fullName>
    </submittedName>
</protein>
<dbReference type="Proteomes" id="UP000198287">
    <property type="component" value="Unassembled WGS sequence"/>
</dbReference>
<comment type="caution">
    <text evidence="2">The sequence shown here is derived from an EMBL/GenBank/DDBJ whole genome shotgun (WGS) entry which is preliminary data.</text>
</comment>
<reference evidence="2 3" key="1">
    <citation type="submission" date="2015-12" db="EMBL/GenBank/DDBJ databases">
        <title>The genome of Folsomia candida.</title>
        <authorList>
            <person name="Faddeeva A."/>
            <person name="Derks M.F."/>
            <person name="Anvar Y."/>
            <person name="Smit S."/>
            <person name="Van Straalen N."/>
            <person name="Roelofs D."/>
        </authorList>
    </citation>
    <scope>NUCLEOTIDE SEQUENCE [LARGE SCALE GENOMIC DNA]</scope>
    <source>
        <strain evidence="2 3">VU population</strain>
        <tissue evidence="2">Whole body</tissue>
    </source>
</reference>
<dbReference type="AlphaFoldDB" id="A0A226EHN3"/>
<evidence type="ECO:0000256" key="1">
    <source>
        <dbReference type="SAM" id="Phobius"/>
    </source>
</evidence>
<evidence type="ECO:0000313" key="2">
    <source>
        <dbReference type="EMBL" id="OXA56840.1"/>
    </source>
</evidence>
<feature type="transmembrane region" description="Helical" evidence="1">
    <location>
        <begin position="170"/>
        <end position="194"/>
    </location>
</feature>
<keyword evidence="3" id="KW-1185">Reference proteome</keyword>
<keyword evidence="1" id="KW-0812">Transmembrane</keyword>
<feature type="transmembrane region" description="Helical" evidence="1">
    <location>
        <begin position="200"/>
        <end position="221"/>
    </location>
</feature>
<keyword evidence="1" id="KW-1133">Transmembrane helix</keyword>
<accession>A0A226EHN3</accession>
<dbReference type="PANTHER" id="PTHR36694">
    <property type="entry name" value="PASIFLORA 1, ISOFORM A-RELATED"/>
    <property type="match status" value="1"/>
</dbReference>
<organism evidence="2 3">
    <name type="scientific">Folsomia candida</name>
    <name type="common">Springtail</name>
    <dbReference type="NCBI Taxonomy" id="158441"/>
    <lineage>
        <taxon>Eukaryota</taxon>
        <taxon>Metazoa</taxon>
        <taxon>Ecdysozoa</taxon>
        <taxon>Arthropoda</taxon>
        <taxon>Hexapoda</taxon>
        <taxon>Collembola</taxon>
        <taxon>Entomobryomorpha</taxon>
        <taxon>Isotomoidea</taxon>
        <taxon>Isotomidae</taxon>
        <taxon>Proisotominae</taxon>
        <taxon>Folsomia</taxon>
    </lineage>
</organism>
<dbReference type="EMBL" id="LNIX01000003">
    <property type="protein sequence ID" value="OXA56840.1"/>
    <property type="molecule type" value="Genomic_DNA"/>
</dbReference>
<proteinExistence type="predicted"/>
<feature type="transmembrane region" description="Helical" evidence="1">
    <location>
        <begin position="7"/>
        <end position="38"/>
    </location>
</feature>
<feature type="transmembrane region" description="Helical" evidence="1">
    <location>
        <begin position="58"/>
        <end position="80"/>
    </location>
</feature>
<sequence>MGKRCCLGLCMVGTGTEIIAVSNTILYLFTYPVCLYLLELRYKSTHRKEDENNEIISPLGTVLIILGELLMLGVSGMLLYGKIKRDPDFCKPWLYIVYAFLLMYHLWKIGKVPSPGAYNESPDDESGHQRLSSTGGFLIFAIVTETLLLFCSALLLYGITYGRPSFCKPWLYTSCMFLSIACVDIFINFVVLVFTNPSVAFIYMCLEGLLISIPIYQCYVVREFVIELEENLRVTIGSDDGNVFPKHNVAEK</sequence>
<gene>
    <name evidence="2" type="ORF">Fcan01_06535</name>
</gene>
<keyword evidence="1" id="KW-0472">Membrane</keyword>
<name>A0A226EHN3_FOLCA</name>
<evidence type="ECO:0000313" key="3">
    <source>
        <dbReference type="Proteomes" id="UP000198287"/>
    </source>
</evidence>
<feature type="transmembrane region" description="Helical" evidence="1">
    <location>
        <begin position="137"/>
        <end position="158"/>
    </location>
</feature>